<organism evidence="2 4">
    <name type="scientific">Azospirillum baldaniorum</name>
    <dbReference type="NCBI Taxonomy" id="1064539"/>
    <lineage>
        <taxon>Bacteria</taxon>
        <taxon>Pseudomonadati</taxon>
        <taxon>Pseudomonadota</taxon>
        <taxon>Alphaproteobacteria</taxon>
        <taxon>Rhodospirillales</taxon>
        <taxon>Azospirillaceae</taxon>
        <taxon>Azospirillum</taxon>
    </lineage>
</organism>
<evidence type="ECO:0000313" key="4">
    <source>
        <dbReference type="Proteomes" id="UP000007319"/>
    </source>
</evidence>
<dbReference type="EMBL" id="HE577328">
    <property type="protein sequence ID" value="CCD00806.1"/>
    <property type="molecule type" value="Genomic_DNA"/>
</dbReference>
<sequence length="356" mass="39679">MAQTVSIIVGAEDRARLAAILGDRNRPQKHVQRATIIVLSAERLPVQEVARRAGVSRPAVWRWQVRYAEQGVDGLLRDKTRKPGRAPLPTATVAKVLALTCSEPPGAVTHWTGRAVAKAVGISLRAVQRIWEANRLQPHRIRTFKRSNDPAFAAKVEDIVGLYMDPPCHAVVLSIDEKSQIQALDRTQPGLPLKPGKCGTMTHDYKRNGTTTLFAALNTLDGTVVGRCLPKHTHKEFIKFLNAVERAVPAGKVIHAIVDNYATHKHPKVLEWLADHPRWVFHFTPTSASWINAVEGFFSIITRRRIRRGVFKSVADLQDAIARYIREHNKASKPFVWIKPADTILAKIARLPAPSE</sequence>
<dbReference type="InterPro" id="IPR036397">
    <property type="entry name" value="RNaseH_sf"/>
</dbReference>
<dbReference type="InterPro" id="IPR012337">
    <property type="entry name" value="RNaseH-like_sf"/>
</dbReference>
<dbReference type="Proteomes" id="UP000007319">
    <property type="component" value="Chromosome"/>
</dbReference>
<dbReference type="RefSeq" id="WP_014198268.1">
    <property type="nucleotide sequence ID" value="NC_016594.1"/>
</dbReference>
<dbReference type="GO" id="GO:0003676">
    <property type="term" value="F:nucleic acid binding"/>
    <property type="evidence" value="ECO:0007669"/>
    <property type="project" value="InterPro"/>
</dbReference>
<dbReference type="AlphaFoldDB" id="A0A9P1JT33"/>
<dbReference type="EMBL" id="HE577327">
    <property type="protein sequence ID" value="CCC99294.1"/>
    <property type="molecule type" value="Genomic_DNA"/>
</dbReference>
<dbReference type="InterPro" id="IPR052702">
    <property type="entry name" value="MscS-like_channel"/>
</dbReference>
<dbReference type="InterPro" id="IPR009057">
    <property type="entry name" value="Homeodomain-like_sf"/>
</dbReference>
<proteinExistence type="predicted"/>
<dbReference type="Gene3D" id="3.30.420.10">
    <property type="entry name" value="Ribonuclease H-like superfamily/Ribonuclease H"/>
    <property type="match status" value="1"/>
</dbReference>
<protein>
    <submittedName>
        <fullName evidence="2">Transposase of ISAzba6, IS630 family</fullName>
    </submittedName>
</protein>
<feature type="domain" description="Tc1-like transposase DDE" evidence="1">
    <location>
        <begin position="172"/>
        <end position="317"/>
    </location>
</feature>
<dbReference type="InterPro" id="IPR038717">
    <property type="entry name" value="Tc1-like_DDE_dom"/>
</dbReference>
<dbReference type="Pfam" id="PF13358">
    <property type="entry name" value="DDE_3"/>
    <property type="match status" value="1"/>
</dbReference>
<dbReference type="NCBIfam" id="NF033545">
    <property type="entry name" value="transpos_IS630"/>
    <property type="match status" value="1"/>
</dbReference>
<accession>A0A9P1JT33</accession>
<evidence type="ECO:0000259" key="1">
    <source>
        <dbReference type="Pfam" id="PF13358"/>
    </source>
</evidence>
<name>A0A9P1JT33_9PROT</name>
<dbReference type="Proteomes" id="UP000007319">
    <property type="component" value="Plasmid AZOBR_p1"/>
</dbReference>
<dbReference type="InterPro" id="IPR047655">
    <property type="entry name" value="Transpos_IS630-like"/>
</dbReference>
<dbReference type="PANTHER" id="PTHR30347">
    <property type="entry name" value="POTASSIUM CHANNEL RELATED"/>
    <property type="match status" value="1"/>
</dbReference>
<dbReference type="KEGG" id="abs:AZOBR_p1130029"/>
<geneLocation type="plasmid" evidence="3 4">
    <name>AZOBR_p1</name>
</geneLocation>
<dbReference type="SUPFAM" id="SSF53098">
    <property type="entry name" value="Ribonuclease H-like"/>
    <property type="match status" value="1"/>
</dbReference>
<dbReference type="KEGG" id="abs:AZOBR_190039"/>
<evidence type="ECO:0000313" key="3">
    <source>
        <dbReference type="EMBL" id="CCD00806.1"/>
    </source>
</evidence>
<gene>
    <name evidence="2" type="ORF">AZOBR_190039</name>
    <name evidence="3" type="ORF">AZOBR_p1130029</name>
</gene>
<evidence type="ECO:0000313" key="2">
    <source>
        <dbReference type="EMBL" id="CCC99294.1"/>
    </source>
</evidence>
<dbReference type="PANTHER" id="PTHR30347:SF1">
    <property type="entry name" value="MECHANOSENSITIVE CHANNEL MSCK"/>
    <property type="match status" value="1"/>
</dbReference>
<reference evidence="2 4" key="1">
    <citation type="journal article" date="2011" name="PLoS Genet.">
        <title>Azospirillum genomes reveal transition of bacteria from aquatic to terrestrial environments.</title>
        <authorList>
            <person name="Wisniewski-Dye F."/>
            <person name="Borziak K."/>
            <person name="Khalsa-Moyers G."/>
            <person name="Alexandre G."/>
            <person name="Sukharnikov L.O."/>
            <person name="Wuichet K."/>
            <person name="Hurst G.B."/>
            <person name="McDonald W.H."/>
            <person name="Robertson J.S."/>
            <person name="Barbe V."/>
            <person name="Calteau A."/>
            <person name="Rouy Z."/>
            <person name="Mangenot S."/>
            <person name="Prigent-Combaret C."/>
            <person name="Normand P."/>
            <person name="Boyer M."/>
            <person name="Siguier P."/>
            <person name="Dessaux Y."/>
            <person name="Elmerich C."/>
            <person name="Condemine G."/>
            <person name="Krishnen G."/>
            <person name="Kennedy I."/>
            <person name="Paterson A.H."/>
            <person name="Gonzalez V."/>
            <person name="Mavingui P."/>
            <person name="Zhulin I.B."/>
        </authorList>
    </citation>
    <scope>NUCLEOTIDE SEQUENCE [LARGE SCALE GENOMIC DNA]</scope>
    <source>
        <strain evidence="2 4">Sp245</strain>
        <plasmid evidence="3 4">AZOBR_p1</plasmid>
    </source>
</reference>
<keyword evidence="3" id="KW-0614">Plasmid</keyword>
<dbReference type="Pfam" id="PF13565">
    <property type="entry name" value="HTH_32"/>
    <property type="match status" value="1"/>
</dbReference>
<keyword evidence="4" id="KW-1185">Reference proteome</keyword>
<dbReference type="SUPFAM" id="SSF46689">
    <property type="entry name" value="Homeodomain-like"/>
    <property type="match status" value="1"/>
</dbReference>